<organism evidence="2 3">
    <name type="scientific">Microbacterium oxydans</name>
    <dbReference type="NCBI Taxonomy" id="82380"/>
    <lineage>
        <taxon>Bacteria</taxon>
        <taxon>Bacillati</taxon>
        <taxon>Actinomycetota</taxon>
        <taxon>Actinomycetes</taxon>
        <taxon>Micrococcales</taxon>
        <taxon>Microbacteriaceae</taxon>
        <taxon>Microbacterium</taxon>
    </lineage>
</organism>
<dbReference type="GO" id="GO:0006950">
    <property type="term" value="P:response to stress"/>
    <property type="evidence" value="ECO:0007669"/>
    <property type="project" value="TreeGrafter"/>
</dbReference>
<dbReference type="AlphaFoldDB" id="A0A0F0LFB2"/>
<accession>A0A0F0LFB2</accession>
<dbReference type="InterPro" id="IPR000835">
    <property type="entry name" value="HTH_MarR-typ"/>
</dbReference>
<dbReference type="InterPro" id="IPR039422">
    <property type="entry name" value="MarR/SlyA-like"/>
</dbReference>
<dbReference type="EMBL" id="JYIW01000020">
    <property type="protein sequence ID" value="KJL30211.1"/>
    <property type="molecule type" value="Genomic_DNA"/>
</dbReference>
<protein>
    <submittedName>
        <fullName evidence="2">Transcriptional regulator SlyA</fullName>
    </submittedName>
</protein>
<dbReference type="InterPro" id="IPR036390">
    <property type="entry name" value="WH_DNA-bd_sf"/>
</dbReference>
<reference evidence="2 3" key="1">
    <citation type="submission" date="2015-02" db="EMBL/GenBank/DDBJ databases">
        <title>Draft genome sequences of ten Microbacterium spp. with emphasis on heavy metal contaminated environments.</title>
        <authorList>
            <person name="Corretto E."/>
        </authorList>
    </citation>
    <scope>NUCLEOTIDE SEQUENCE [LARGE SCALE GENOMIC DNA]</scope>
    <source>
        <strain evidence="2 3">BEL4b</strain>
    </source>
</reference>
<dbReference type="OrthoDB" id="9155413at2"/>
<dbReference type="PRINTS" id="PR00598">
    <property type="entry name" value="HTHMARR"/>
</dbReference>
<sequence length="176" mass="19412">MTTDADGTTARPRRASDFPYRSELLANLSALILLWDSPSFQGEILAKTGESIDQQSHATLRHLLAWGPMRPTALSEVLATGASHVSKIVRRLEDHGWVQRTTDPSDRRATLISLTESGEAAARGVYELGDRMIAEVLDGWSDSDVRAYTDLTSRFVKDAISSAEQMLERGLLPSRE</sequence>
<dbReference type="Pfam" id="PF01047">
    <property type="entry name" value="MarR"/>
    <property type="match status" value="1"/>
</dbReference>
<feature type="domain" description="HTH marR-type" evidence="1">
    <location>
        <begin position="21"/>
        <end position="157"/>
    </location>
</feature>
<dbReference type="PANTHER" id="PTHR33164">
    <property type="entry name" value="TRANSCRIPTIONAL REGULATOR, MARR FAMILY"/>
    <property type="match status" value="1"/>
</dbReference>
<dbReference type="Proteomes" id="UP000033640">
    <property type="component" value="Unassembled WGS sequence"/>
</dbReference>
<name>A0A0F0LFB2_9MICO</name>
<evidence type="ECO:0000313" key="3">
    <source>
        <dbReference type="Proteomes" id="UP000033640"/>
    </source>
</evidence>
<gene>
    <name evidence="2" type="primary">slyA_2</name>
    <name evidence="2" type="ORF">RS83_00961</name>
</gene>
<dbReference type="PANTHER" id="PTHR33164:SF43">
    <property type="entry name" value="HTH-TYPE TRANSCRIPTIONAL REPRESSOR YETL"/>
    <property type="match status" value="1"/>
</dbReference>
<proteinExistence type="predicted"/>
<evidence type="ECO:0000259" key="1">
    <source>
        <dbReference type="PROSITE" id="PS50995"/>
    </source>
</evidence>
<dbReference type="SMART" id="SM00347">
    <property type="entry name" value="HTH_MARR"/>
    <property type="match status" value="1"/>
</dbReference>
<dbReference type="PATRIC" id="fig|82380.11.peg.991"/>
<dbReference type="SUPFAM" id="SSF46785">
    <property type="entry name" value="Winged helix' DNA-binding domain"/>
    <property type="match status" value="1"/>
</dbReference>
<dbReference type="RefSeq" id="WP_052678862.1">
    <property type="nucleotide sequence ID" value="NZ_CAKKLT010000019.1"/>
</dbReference>
<dbReference type="GO" id="GO:0003700">
    <property type="term" value="F:DNA-binding transcription factor activity"/>
    <property type="evidence" value="ECO:0007669"/>
    <property type="project" value="InterPro"/>
</dbReference>
<comment type="caution">
    <text evidence="2">The sequence shown here is derived from an EMBL/GenBank/DDBJ whole genome shotgun (WGS) entry which is preliminary data.</text>
</comment>
<dbReference type="InterPro" id="IPR036388">
    <property type="entry name" value="WH-like_DNA-bd_sf"/>
</dbReference>
<dbReference type="PROSITE" id="PS50995">
    <property type="entry name" value="HTH_MARR_2"/>
    <property type="match status" value="1"/>
</dbReference>
<dbReference type="Gene3D" id="1.10.10.10">
    <property type="entry name" value="Winged helix-like DNA-binding domain superfamily/Winged helix DNA-binding domain"/>
    <property type="match status" value="1"/>
</dbReference>
<evidence type="ECO:0000313" key="2">
    <source>
        <dbReference type="EMBL" id="KJL30211.1"/>
    </source>
</evidence>